<dbReference type="PROSITE" id="PS50043">
    <property type="entry name" value="HTH_LUXR_2"/>
    <property type="match status" value="1"/>
</dbReference>
<dbReference type="GO" id="GO:0003677">
    <property type="term" value="F:DNA binding"/>
    <property type="evidence" value="ECO:0007669"/>
    <property type="project" value="UniProtKB-KW"/>
</dbReference>
<dbReference type="PRINTS" id="PR00038">
    <property type="entry name" value="HTHLUXR"/>
</dbReference>
<accession>A0A1W6YKM5</accession>
<keyword evidence="1" id="KW-0805">Transcription regulation</keyword>
<reference evidence="5 6" key="1">
    <citation type="submission" date="2017-05" db="EMBL/GenBank/DDBJ databases">
        <title>Complete and WGS of Bordetella genogroups.</title>
        <authorList>
            <person name="Spilker T."/>
            <person name="LiPuma J."/>
        </authorList>
    </citation>
    <scope>NUCLEOTIDE SEQUENCE [LARGE SCALE GENOMIC DNA]</scope>
    <source>
        <strain evidence="5 6">AU19157</strain>
    </source>
</reference>
<evidence type="ECO:0000313" key="5">
    <source>
        <dbReference type="EMBL" id="ARP81622.1"/>
    </source>
</evidence>
<sequence>MRTAGADSDPGLSMDVVGQLIEEAGTRRSLDVLFDALADMVPFEMVSVLVYRGRGRPILLYDNFDGAAYRQGLDNYLRFSYVLNPCYQAYLGGLRSGVMRIRDLLASGGNAAASGSTGGPAPEAVEAAPVAISDEEEIGYVTVGWPPNRAEVLALVPLPGDAAAEVGLLRPHAAGGFGERDLRCLRQSHPVMAAVIARYWREHSDAAADAGTGAPPDTRIDTAFDDFGKPRLSNREAQVVRMVLQGHSSESIGLHLGISITTVKTHRKNAYAKLGISTQSELLSLFLKTARLLPGEDVASSG</sequence>
<dbReference type="InterPro" id="IPR036388">
    <property type="entry name" value="WH-like_DNA-bd_sf"/>
</dbReference>
<dbReference type="RefSeq" id="WP_086064807.1">
    <property type="nucleotide sequence ID" value="NZ_CP021108.1"/>
</dbReference>
<dbReference type="Pfam" id="PF00196">
    <property type="entry name" value="GerE"/>
    <property type="match status" value="1"/>
</dbReference>
<dbReference type="SUPFAM" id="SSF46894">
    <property type="entry name" value="C-terminal effector domain of the bipartite response regulators"/>
    <property type="match status" value="1"/>
</dbReference>
<keyword evidence="2" id="KW-0238">DNA-binding</keyword>
<dbReference type="STRING" id="1416806.CAL12_12925"/>
<dbReference type="CDD" id="cd06170">
    <property type="entry name" value="LuxR_C_like"/>
    <property type="match status" value="1"/>
</dbReference>
<protein>
    <recommendedName>
        <fullName evidence="4">HTH luxR-type domain-containing protein</fullName>
    </recommendedName>
</protein>
<dbReference type="OrthoDB" id="343383at2"/>
<proteinExistence type="predicted"/>
<dbReference type="EMBL" id="CP021108">
    <property type="protein sequence ID" value="ARP81622.1"/>
    <property type="molecule type" value="Genomic_DNA"/>
</dbReference>
<dbReference type="InterPro" id="IPR016032">
    <property type="entry name" value="Sig_transdc_resp-reg_C-effctor"/>
</dbReference>
<evidence type="ECO:0000259" key="4">
    <source>
        <dbReference type="PROSITE" id="PS50043"/>
    </source>
</evidence>
<dbReference type="PANTHER" id="PTHR44688">
    <property type="entry name" value="DNA-BINDING TRANSCRIPTIONAL ACTIVATOR DEVR_DOSR"/>
    <property type="match status" value="1"/>
</dbReference>
<evidence type="ECO:0000313" key="6">
    <source>
        <dbReference type="Proteomes" id="UP000194151"/>
    </source>
</evidence>
<evidence type="ECO:0000256" key="3">
    <source>
        <dbReference type="ARBA" id="ARBA00023163"/>
    </source>
</evidence>
<dbReference type="Proteomes" id="UP000194151">
    <property type="component" value="Chromosome"/>
</dbReference>
<keyword evidence="6" id="KW-1185">Reference proteome</keyword>
<keyword evidence="3" id="KW-0804">Transcription</keyword>
<dbReference type="PANTHER" id="PTHR44688:SF16">
    <property type="entry name" value="DNA-BINDING TRANSCRIPTIONAL ACTIVATOR DEVR_DOSR"/>
    <property type="match status" value="1"/>
</dbReference>
<dbReference type="GO" id="GO:0006355">
    <property type="term" value="P:regulation of DNA-templated transcription"/>
    <property type="evidence" value="ECO:0007669"/>
    <property type="project" value="InterPro"/>
</dbReference>
<dbReference type="Gene3D" id="1.10.10.10">
    <property type="entry name" value="Winged helix-like DNA-binding domain superfamily/Winged helix DNA-binding domain"/>
    <property type="match status" value="1"/>
</dbReference>
<dbReference type="SMART" id="SM00421">
    <property type="entry name" value="HTH_LUXR"/>
    <property type="match status" value="1"/>
</dbReference>
<name>A0A1W6YKM5_9BORD</name>
<organism evidence="5 6">
    <name type="scientific">Bordetella genomosp. 8</name>
    <dbReference type="NCBI Taxonomy" id="1416806"/>
    <lineage>
        <taxon>Bacteria</taxon>
        <taxon>Pseudomonadati</taxon>
        <taxon>Pseudomonadota</taxon>
        <taxon>Betaproteobacteria</taxon>
        <taxon>Burkholderiales</taxon>
        <taxon>Alcaligenaceae</taxon>
        <taxon>Bordetella</taxon>
    </lineage>
</organism>
<gene>
    <name evidence="5" type="ORF">CAL12_12925</name>
</gene>
<dbReference type="KEGG" id="bgv:CAL12_12925"/>
<dbReference type="AlphaFoldDB" id="A0A1W6YKM5"/>
<evidence type="ECO:0000256" key="1">
    <source>
        <dbReference type="ARBA" id="ARBA00023015"/>
    </source>
</evidence>
<dbReference type="InterPro" id="IPR000792">
    <property type="entry name" value="Tscrpt_reg_LuxR_C"/>
</dbReference>
<evidence type="ECO:0000256" key="2">
    <source>
        <dbReference type="ARBA" id="ARBA00023125"/>
    </source>
</evidence>
<dbReference type="PROSITE" id="PS00622">
    <property type="entry name" value="HTH_LUXR_1"/>
    <property type="match status" value="1"/>
</dbReference>
<feature type="domain" description="HTH luxR-type" evidence="4">
    <location>
        <begin position="225"/>
        <end position="290"/>
    </location>
</feature>